<dbReference type="SUPFAM" id="SSF53474">
    <property type="entry name" value="alpha/beta-Hydrolases"/>
    <property type="match status" value="1"/>
</dbReference>
<dbReference type="EMBL" id="BAABGT010000097">
    <property type="protein sequence ID" value="GAA4556270.1"/>
    <property type="molecule type" value="Genomic_DNA"/>
</dbReference>
<protein>
    <recommendedName>
        <fullName evidence="1">Alpha/beta hydrolase fold-3 domain-containing protein</fullName>
    </recommendedName>
</protein>
<gene>
    <name evidence="2" type="ORF">GCM10023175_58040</name>
</gene>
<reference evidence="3" key="1">
    <citation type="journal article" date="2019" name="Int. J. Syst. Evol. Microbiol.">
        <title>The Global Catalogue of Microorganisms (GCM) 10K type strain sequencing project: providing services to taxonomists for standard genome sequencing and annotation.</title>
        <authorList>
            <consortium name="The Broad Institute Genomics Platform"/>
            <consortium name="The Broad Institute Genome Sequencing Center for Infectious Disease"/>
            <person name="Wu L."/>
            <person name="Ma J."/>
        </authorList>
    </citation>
    <scope>NUCLEOTIDE SEQUENCE [LARGE SCALE GENOMIC DNA]</scope>
    <source>
        <strain evidence="3">JCM 17906</strain>
    </source>
</reference>
<organism evidence="2 3">
    <name type="scientific">Pseudonocardia xishanensis</name>
    <dbReference type="NCBI Taxonomy" id="630995"/>
    <lineage>
        <taxon>Bacteria</taxon>
        <taxon>Bacillati</taxon>
        <taxon>Actinomycetota</taxon>
        <taxon>Actinomycetes</taxon>
        <taxon>Pseudonocardiales</taxon>
        <taxon>Pseudonocardiaceae</taxon>
        <taxon>Pseudonocardia</taxon>
    </lineage>
</organism>
<feature type="domain" description="Alpha/beta hydrolase fold-3" evidence="1">
    <location>
        <begin position="2"/>
        <end position="58"/>
    </location>
</feature>
<evidence type="ECO:0000313" key="2">
    <source>
        <dbReference type="EMBL" id="GAA4556270.1"/>
    </source>
</evidence>
<dbReference type="Gene3D" id="3.40.50.1820">
    <property type="entry name" value="alpha/beta hydrolase"/>
    <property type="match status" value="1"/>
</dbReference>
<proteinExistence type="predicted"/>
<keyword evidence="3" id="KW-1185">Reference proteome</keyword>
<dbReference type="InterPro" id="IPR013094">
    <property type="entry name" value="AB_hydrolase_3"/>
</dbReference>
<accession>A0ABP8S1K2</accession>
<dbReference type="Proteomes" id="UP001501598">
    <property type="component" value="Unassembled WGS sequence"/>
</dbReference>
<evidence type="ECO:0000313" key="3">
    <source>
        <dbReference type="Proteomes" id="UP001501598"/>
    </source>
</evidence>
<dbReference type="InterPro" id="IPR029058">
    <property type="entry name" value="AB_hydrolase_fold"/>
</dbReference>
<name>A0ABP8S1K2_9PSEU</name>
<sequence>MICGSIAVYDRFVASYVEKSGVPFLSVDYRLSPEHPGTTLVDDTHWALMWLIAHAAERQRRPCLPAIPSPCDCPLSVVRPPTSS</sequence>
<evidence type="ECO:0000259" key="1">
    <source>
        <dbReference type="Pfam" id="PF07859"/>
    </source>
</evidence>
<comment type="caution">
    <text evidence="2">The sequence shown here is derived from an EMBL/GenBank/DDBJ whole genome shotgun (WGS) entry which is preliminary data.</text>
</comment>
<dbReference type="Pfam" id="PF07859">
    <property type="entry name" value="Abhydrolase_3"/>
    <property type="match status" value="1"/>
</dbReference>